<evidence type="ECO:0000256" key="1">
    <source>
        <dbReference type="ARBA" id="ARBA00004202"/>
    </source>
</evidence>
<evidence type="ECO:0000256" key="8">
    <source>
        <dbReference type="SAM" id="MobiDB-lite"/>
    </source>
</evidence>
<dbReference type="NCBIfam" id="TIGR01184">
    <property type="entry name" value="ntrCD"/>
    <property type="match status" value="1"/>
</dbReference>
<evidence type="ECO:0000256" key="2">
    <source>
        <dbReference type="ARBA" id="ARBA00005417"/>
    </source>
</evidence>
<keyword evidence="4" id="KW-1003">Cell membrane</keyword>
<keyword evidence="7" id="KW-0472">Membrane</keyword>
<dbReference type="Gene3D" id="3.40.50.300">
    <property type="entry name" value="P-loop containing nucleotide triphosphate hydrolases"/>
    <property type="match status" value="1"/>
</dbReference>
<dbReference type="InterPro" id="IPR017871">
    <property type="entry name" value="ABC_transporter-like_CS"/>
</dbReference>
<evidence type="ECO:0000256" key="4">
    <source>
        <dbReference type="ARBA" id="ARBA00022475"/>
    </source>
</evidence>
<dbReference type="PROSITE" id="PS50893">
    <property type="entry name" value="ABC_TRANSPORTER_2"/>
    <property type="match status" value="1"/>
</dbReference>
<dbReference type="InterPro" id="IPR005890">
    <property type="entry name" value="NO3_transporter_ATP-bd-like"/>
</dbReference>
<dbReference type="SMART" id="SM00382">
    <property type="entry name" value="AAA"/>
    <property type="match status" value="1"/>
</dbReference>
<evidence type="ECO:0000256" key="5">
    <source>
        <dbReference type="ARBA" id="ARBA00022741"/>
    </source>
</evidence>
<dbReference type="EMBL" id="CP046415">
    <property type="protein sequence ID" value="QGT78219.1"/>
    <property type="molecule type" value="Genomic_DNA"/>
</dbReference>
<dbReference type="Pfam" id="PF00005">
    <property type="entry name" value="ABC_tran"/>
    <property type="match status" value="1"/>
</dbReference>
<evidence type="ECO:0000256" key="7">
    <source>
        <dbReference type="ARBA" id="ARBA00023136"/>
    </source>
</evidence>
<evidence type="ECO:0000256" key="3">
    <source>
        <dbReference type="ARBA" id="ARBA00022448"/>
    </source>
</evidence>
<evidence type="ECO:0000256" key="6">
    <source>
        <dbReference type="ARBA" id="ARBA00022840"/>
    </source>
</evidence>
<dbReference type="AlphaFoldDB" id="A0A6I6CVV5"/>
<evidence type="ECO:0000313" key="10">
    <source>
        <dbReference type="EMBL" id="QGT78219.1"/>
    </source>
</evidence>
<dbReference type="InterPro" id="IPR027417">
    <property type="entry name" value="P-loop_NTPase"/>
</dbReference>
<dbReference type="PANTHER" id="PTHR42788">
    <property type="entry name" value="TAURINE IMPORT ATP-BINDING PROTEIN-RELATED"/>
    <property type="match status" value="1"/>
</dbReference>
<proteinExistence type="inferred from homology"/>
<feature type="domain" description="ABC transporter" evidence="9">
    <location>
        <begin position="7"/>
        <end position="242"/>
    </location>
</feature>
<keyword evidence="3" id="KW-0813">Transport</keyword>
<organism evidence="10 11">
    <name type="scientific">Guyparkeria halophila</name>
    <dbReference type="NCBI Taxonomy" id="47960"/>
    <lineage>
        <taxon>Bacteria</taxon>
        <taxon>Pseudomonadati</taxon>
        <taxon>Pseudomonadota</taxon>
        <taxon>Gammaproteobacteria</taxon>
        <taxon>Chromatiales</taxon>
        <taxon>Thioalkalibacteraceae</taxon>
        <taxon>Guyparkeria</taxon>
    </lineage>
</organism>
<protein>
    <submittedName>
        <fullName evidence="10">ATP-binding cassette domain-containing protein</fullName>
    </submittedName>
</protein>
<dbReference type="GO" id="GO:0005524">
    <property type="term" value="F:ATP binding"/>
    <property type="evidence" value="ECO:0007669"/>
    <property type="project" value="UniProtKB-KW"/>
</dbReference>
<comment type="similarity">
    <text evidence="2">Belongs to the ABC transporter superfamily.</text>
</comment>
<keyword evidence="11" id="KW-1185">Reference proteome</keyword>
<dbReference type="InterPro" id="IPR050166">
    <property type="entry name" value="ABC_transporter_ATP-bind"/>
</dbReference>
<dbReference type="InterPro" id="IPR003593">
    <property type="entry name" value="AAA+_ATPase"/>
</dbReference>
<reference evidence="10 11" key="1">
    <citation type="submission" date="2019-11" db="EMBL/GenBank/DDBJ databases">
        <authorList>
            <person name="Zhang J."/>
            <person name="Sun C."/>
        </authorList>
    </citation>
    <scope>NUCLEOTIDE SEQUENCE [LARGE SCALE GENOMIC DNA]</scope>
    <source>
        <strain evidence="11">sp2</strain>
    </source>
</reference>
<dbReference type="SUPFAM" id="SSF52540">
    <property type="entry name" value="P-loop containing nucleoside triphosphate hydrolases"/>
    <property type="match status" value="1"/>
</dbReference>
<dbReference type="PROSITE" id="PS00211">
    <property type="entry name" value="ABC_TRANSPORTER_1"/>
    <property type="match status" value="1"/>
</dbReference>
<comment type="subcellular location">
    <subcellularLocation>
        <location evidence="1">Cell membrane</location>
        <topology evidence="1">Peripheral membrane protein</topology>
    </subcellularLocation>
</comment>
<sequence>MTTPAFIQVDGLEKTFPAPMGQEPVTVFQNLDFEIEKGEFVCLIGHSGCGKSTILNILAGLDAATDGYVFMENRQVTGPGLDRGVVFQGHALMPWLTVRENVAFAVKSRFKRHSKDEVNAQVEKYVEMVGLSHAIDKKPHQLSGGMRQRVGIARAFAIEPKMLLMDEPFGALDALTRGVIQDELLAICQATEQTVFMITHDVDEAILLADKILLMTNGPFAEVAECAYNPLKKPRSRQEMHHDEHYYPFRNHLMDFLVNGPSTPYADKASDGTPPAMEEAPRSGPRRVVNA</sequence>
<keyword evidence="5" id="KW-0547">Nucleotide-binding</keyword>
<feature type="region of interest" description="Disordered" evidence="8">
    <location>
        <begin position="264"/>
        <end position="291"/>
    </location>
</feature>
<name>A0A6I6CVV5_9GAMM</name>
<dbReference type="CDD" id="cd03293">
    <property type="entry name" value="ABC_NrtD_SsuB_transporters"/>
    <property type="match status" value="1"/>
</dbReference>
<accession>A0A6I6CVV5</accession>
<evidence type="ECO:0000259" key="9">
    <source>
        <dbReference type="PROSITE" id="PS50893"/>
    </source>
</evidence>
<dbReference type="InterPro" id="IPR003439">
    <property type="entry name" value="ABC_transporter-like_ATP-bd"/>
</dbReference>
<dbReference type="Proteomes" id="UP000427716">
    <property type="component" value="Chromosome"/>
</dbReference>
<evidence type="ECO:0000313" key="11">
    <source>
        <dbReference type="Proteomes" id="UP000427716"/>
    </source>
</evidence>
<keyword evidence="6 10" id="KW-0067">ATP-binding</keyword>
<dbReference type="PANTHER" id="PTHR42788:SF7">
    <property type="entry name" value="NITRATE ABC TRANSPORTER ATP-BINDING PROTEIN"/>
    <property type="match status" value="1"/>
</dbReference>
<dbReference type="RefSeq" id="WP_156573511.1">
    <property type="nucleotide sequence ID" value="NZ_CP046415.1"/>
</dbReference>
<gene>
    <name evidence="10" type="ORF">GM160_04505</name>
</gene>
<dbReference type="GO" id="GO:0016887">
    <property type="term" value="F:ATP hydrolysis activity"/>
    <property type="evidence" value="ECO:0007669"/>
    <property type="project" value="InterPro"/>
</dbReference>
<dbReference type="KEGG" id="ghl:GM160_04505"/>
<dbReference type="GO" id="GO:0015112">
    <property type="term" value="F:nitrate transmembrane transporter activity"/>
    <property type="evidence" value="ECO:0007669"/>
    <property type="project" value="InterPro"/>
</dbReference>
<dbReference type="GO" id="GO:0005886">
    <property type="term" value="C:plasma membrane"/>
    <property type="evidence" value="ECO:0007669"/>
    <property type="project" value="UniProtKB-SubCell"/>
</dbReference>